<sequence>MATGNTALDLGSTTHDLGQSVPQDVVDVLLWRMAARVIAVHQPQPGQPTRCVSLLCTGQRYPCQPVRAAHRAQQVSRRVAAATARPEVQAARQVRVYGRPAEHSARRRFADWYAATRSMINSQRMRGRPSVPLSVHAPLTVLVTTDPVPIRGLSTG</sequence>
<dbReference type="Proteomes" id="UP000621500">
    <property type="component" value="Unassembled WGS sequence"/>
</dbReference>
<evidence type="ECO:0000313" key="1">
    <source>
        <dbReference type="EMBL" id="GIH00126.1"/>
    </source>
</evidence>
<reference evidence="1 2" key="1">
    <citation type="submission" date="2021-01" db="EMBL/GenBank/DDBJ databases">
        <title>Whole genome shotgun sequence of Plantactinospora mayteni NBRC 109088.</title>
        <authorList>
            <person name="Komaki H."/>
            <person name="Tamura T."/>
        </authorList>
    </citation>
    <scope>NUCLEOTIDE SEQUENCE [LARGE SCALE GENOMIC DNA]</scope>
    <source>
        <strain evidence="1 2">NBRC 109088</strain>
    </source>
</reference>
<protein>
    <submittedName>
        <fullName evidence="1">Uncharacterized protein</fullName>
    </submittedName>
</protein>
<proteinExistence type="predicted"/>
<dbReference type="EMBL" id="BONX01000050">
    <property type="protein sequence ID" value="GIH00126.1"/>
    <property type="molecule type" value="Genomic_DNA"/>
</dbReference>
<organism evidence="1 2">
    <name type="scientific">Plantactinospora mayteni</name>
    <dbReference type="NCBI Taxonomy" id="566021"/>
    <lineage>
        <taxon>Bacteria</taxon>
        <taxon>Bacillati</taxon>
        <taxon>Actinomycetota</taxon>
        <taxon>Actinomycetes</taxon>
        <taxon>Micromonosporales</taxon>
        <taxon>Micromonosporaceae</taxon>
        <taxon>Plantactinospora</taxon>
    </lineage>
</organism>
<evidence type="ECO:0000313" key="2">
    <source>
        <dbReference type="Proteomes" id="UP000621500"/>
    </source>
</evidence>
<name>A0ABQ4EZQ6_9ACTN</name>
<gene>
    <name evidence="1" type="ORF">Pma05_66980</name>
</gene>
<comment type="caution">
    <text evidence="1">The sequence shown here is derived from an EMBL/GenBank/DDBJ whole genome shotgun (WGS) entry which is preliminary data.</text>
</comment>
<dbReference type="RefSeq" id="WP_203861458.1">
    <property type="nucleotide sequence ID" value="NZ_BAAAZQ010000020.1"/>
</dbReference>
<keyword evidence="2" id="KW-1185">Reference proteome</keyword>
<accession>A0ABQ4EZQ6</accession>